<feature type="region of interest" description="Disordered" evidence="1">
    <location>
        <begin position="1"/>
        <end position="46"/>
    </location>
</feature>
<name>A0ABT8FA90_9ACTN</name>
<evidence type="ECO:0000256" key="1">
    <source>
        <dbReference type="SAM" id="MobiDB-lite"/>
    </source>
</evidence>
<dbReference type="EMBL" id="JAUHJQ010000001">
    <property type="protein sequence ID" value="MDN4171317.1"/>
    <property type="molecule type" value="Genomic_DNA"/>
</dbReference>
<dbReference type="SUPFAM" id="SSF52980">
    <property type="entry name" value="Restriction endonuclease-like"/>
    <property type="match status" value="1"/>
</dbReference>
<sequence length="387" mass="42471">MTRKHANPRNTTCAPAGRPEGDRAEGSPSGESPDVDPSTGCTFGEVVPTRSTATSKVEAQVRDFLRDAGYEVPRNRAGVLCHHTDPKWSFLTLTPDVLLADLRLAVEVDPCDPSPSHRGSSHVGEEAKDRIRNDLLAAVGWTVIRLRLGAVEGSHIGDRDVVVESSAFTKAAQRALTHAIDDFKHGRPATIRVVKKGESPKPAQRRSHIVNIKLDPYSDDTYWFTWYPDLEQPENYSFRLAAAGRYLYRQGFLDQVDLDLVPPDDWKARLTSYLDGRSPADLRGTTKWPWGDLLLVPTDPSDPVAAAIVGASDHEKQTIDVIGFWFTVSGDQIGAFSDDSLDRSDGSSLATMHPAAVEAGYRFAAVTLNQGYRGPYQRVVVTRAPRG</sequence>
<dbReference type="RefSeq" id="WP_300950247.1">
    <property type="nucleotide sequence ID" value="NZ_JAUHJQ010000001.1"/>
</dbReference>
<dbReference type="Proteomes" id="UP001168620">
    <property type="component" value="Unassembled WGS sequence"/>
</dbReference>
<reference evidence="2" key="1">
    <citation type="submission" date="2023-06" db="EMBL/GenBank/DDBJ databases">
        <title>Draft genome sequence of Nocardioides sp. SOB77.</title>
        <authorList>
            <person name="Zhang G."/>
        </authorList>
    </citation>
    <scope>NUCLEOTIDE SEQUENCE</scope>
    <source>
        <strain evidence="2">SOB77</strain>
    </source>
</reference>
<gene>
    <name evidence="2" type="ORF">QWY28_00010</name>
</gene>
<protein>
    <submittedName>
        <fullName evidence="2">Uncharacterized protein</fullName>
    </submittedName>
</protein>
<evidence type="ECO:0000313" key="2">
    <source>
        <dbReference type="EMBL" id="MDN4171317.1"/>
    </source>
</evidence>
<keyword evidence="3" id="KW-1185">Reference proteome</keyword>
<dbReference type="InterPro" id="IPR011335">
    <property type="entry name" value="Restrct_endonuc-II-like"/>
</dbReference>
<organism evidence="2 3">
    <name type="scientific">Nocardioides oceani</name>
    <dbReference type="NCBI Taxonomy" id="3058369"/>
    <lineage>
        <taxon>Bacteria</taxon>
        <taxon>Bacillati</taxon>
        <taxon>Actinomycetota</taxon>
        <taxon>Actinomycetes</taxon>
        <taxon>Propionibacteriales</taxon>
        <taxon>Nocardioidaceae</taxon>
        <taxon>Nocardioides</taxon>
    </lineage>
</organism>
<evidence type="ECO:0000313" key="3">
    <source>
        <dbReference type="Proteomes" id="UP001168620"/>
    </source>
</evidence>
<proteinExistence type="predicted"/>
<accession>A0ABT8FA90</accession>
<comment type="caution">
    <text evidence="2">The sequence shown here is derived from an EMBL/GenBank/DDBJ whole genome shotgun (WGS) entry which is preliminary data.</text>
</comment>